<keyword evidence="3" id="KW-0342">GTP-binding</keyword>
<feature type="domain" description="GB1/RHD3-type G" evidence="6">
    <location>
        <begin position="121"/>
        <end position="363"/>
    </location>
</feature>
<dbReference type="Gene3D" id="1.20.1000.10">
    <property type="entry name" value="Guanylate-binding protein, C-terminal domain"/>
    <property type="match status" value="1"/>
</dbReference>
<dbReference type="InterPro" id="IPR003191">
    <property type="entry name" value="Guanylate-bd/ATL_C"/>
</dbReference>
<dbReference type="Pfam" id="PF02841">
    <property type="entry name" value="GBP_C"/>
    <property type="match status" value="1"/>
</dbReference>
<dbReference type="PROSITE" id="PS50330">
    <property type="entry name" value="UIM"/>
    <property type="match status" value="1"/>
</dbReference>
<comment type="similarity">
    <text evidence="4">Belongs to the TRAFAC class dynamin-like GTPase superfamily. GB1/RHD3 GTPase family.</text>
</comment>
<dbReference type="InterPro" id="IPR030386">
    <property type="entry name" value="G_GB1_RHD3_dom"/>
</dbReference>
<dbReference type="SUPFAM" id="SSF48340">
    <property type="entry name" value="Interferon-induced guanylate-binding protein 1 (GBP1), C-terminal domain"/>
    <property type="match status" value="1"/>
</dbReference>
<feature type="non-terminal residue" evidence="7">
    <location>
        <position position="1"/>
    </location>
</feature>
<accession>A0ABN8N8E4</accession>
<sequence length="825" mass="94746">SWRETYQLEDEEKAFAMALELSRKEHEQRQSTSSKQQHQSVIPIFHAEIISSPRSLLLLKMSAFYPIGDVLSKTGKRLAIPLCLPNNCRWDSKKSQYLQTGEKRHSLYVVEEALEKLRKIKGPVCVVSIAGPYRKGKSYILSEGFDQPQVFPLGHHMDPETMGIWLWIVPGIFKDSRGQKFTVVLLDSEGSDSVTGEGLDDNQIFTLTVLLASVLIYNSQGVPTWRDLEGLEFIVKLSQRIEVRSKTKGDSEFFHKTFPFFIWLLRDVTQKIPRDCRNIKDYFLKKVFKVHDSSAASPDDQQKVAESILSFFHGFEAFTLPSPTVDPEMLKSINDNRSRINPLFLRGLEAFKRLLGDILTPKKSFNEGELVTGEGLAALVQFYVKAINSPGVIPNVQNAWEAFVEMKCSDATKGALESYENAMKSKLEGKLPCDNDELRKVHGTAFETSEAYFMAEAAGISTSTTETYLNKLKELLSVKLMSWQTQNAKLTRELCNDLLTQLKQNHLEPVLRRMQGKEAAKMSFEEVIAGYNKIKEDYHNSAIGAKDVIAAVFFEFHPALLKEQEQYLGLLGQLKDYDEVLTQELAAKAYQEQERQRLEEEQERLRQENLKVKKEMEMLRQKQHEERKKFSEQIKNELQAQKEQMNNMMEANMERARNERQDFMQENQHLRKEFLAIQKANEDNMKMVGKLRDMVAKQEEEKRRISIELEKAKDAKDHEDIMAKMRAKHKEDQDRLRRDMEAKMEANRQALAQGYQQAVAQARVQQLDEMQEKLDQVGTQLEEIKKPWYQKAWSKFKEVGSAVGGAVVDAGAAVARTVKDNCLVM</sequence>
<evidence type="ECO:0000256" key="5">
    <source>
        <dbReference type="SAM" id="Coils"/>
    </source>
</evidence>
<dbReference type="InterPro" id="IPR036543">
    <property type="entry name" value="Guanylate-bd_C_sf"/>
</dbReference>
<dbReference type="PANTHER" id="PTHR10751">
    <property type="entry name" value="GUANYLATE BINDING PROTEIN"/>
    <property type="match status" value="1"/>
</dbReference>
<dbReference type="SUPFAM" id="SSF52540">
    <property type="entry name" value="P-loop containing nucleoside triphosphate hydrolases"/>
    <property type="match status" value="1"/>
</dbReference>
<keyword evidence="5" id="KW-0175">Coiled coil</keyword>
<dbReference type="Pfam" id="PF02263">
    <property type="entry name" value="GBP"/>
    <property type="match status" value="1"/>
</dbReference>
<reference evidence="7 8" key="1">
    <citation type="submission" date="2022-05" db="EMBL/GenBank/DDBJ databases">
        <authorList>
            <consortium name="Genoscope - CEA"/>
            <person name="William W."/>
        </authorList>
    </citation>
    <scope>NUCLEOTIDE SEQUENCE [LARGE SCALE GENOMIC DNA]</scope>
</reference>
<organism evidence="7 8">
    <name type="scientific">Porites lobata</name>
    <dbReference type="NCBI Taxonomy" id="104759"/>
    <lineage>
        <taxon>Eukaryota</taxon>
        <taxon>Metazoa</taxon>
        <taxon>Cnidaria</taxon>
        <taxon>Anthozoa</taxon>
        <taxon>Hexacorallia</taxon>
        <taxon>Scleractinia</taxon>
        <taxon>Fungiina</taxon>
        <taxon>Poritidae</taxon>
        <taxon>Porites</taxon>
    </lineage>
</organism>
<evidence type="ECO:0000256" key="2">
    <source>
        <dbReference type="ARBA" id="ARBA00022801"/>
    </source>
</evidence>
<keyword evidence="8" id="KW-1185">Reference proteome</keyword>
<evidence type="ECO:0000256" key="3">
    <source>
        <dbReference type="ARBA" id="ARBA00023134"/>
    </source>
</evidence>
<evidence type="ECO:0000313" key="7">
    <source>
        <dbReference type="EMBL" id="CAH3045085.1"/>
    </source>
</evidence>
<comment type="caution">
    <text evidence="7">The sequence shown here is derived from an EMBL/GenBank/DDBJ whole genome shotgun (WGS) entry which is preliminary data.</text>
</comment>
<keyword evidence="2" id="KW-0378">Hydrolase</keyword>
<dbReference type="Proteomes" id="UP001159405">
    <property type="component" value="Unassembled WGS sequence"/>
</dbReference>
<evidence type="ECO:0000259" key="6">
    <source>
        <dbReference type="PROSITE" id="PS51715"/>
    </source>
</evidence>
<name>A0ABN8N8E4_9CNID</name>
<dbReference type="InterPro" id="IPR003903">
    <property type="entry name" value="UIM_dom"/>
</dbReference>
<protein>
    <recommendedName>
        <fullName evidence="6">GB1/RHD3-type G domain-containing protein</fullName>
    </recommendedName>
</protein>
<evidence type="ECO:0000256" key="4">
    <source>
        <dbReference type="PROSITE-ProRule" id="PRU01052"/>
    </source>
</evidence>
<evidence type="ECO:0000313" key="8">
    <source>
        <dbReference type="Proteomes" id="UP001159405"/>
    </source>
</evidence>
<keyword evidence="1" id="KW-0547">Nucleotide-binding</keyword>
<dbReference type="InterPro" id="IPR027417">
    <property type="entry name" value="P-loop_NTPase"/>
</dbReference>
<gene>
    <name evidence="7" type="ORF">PLOB_00006601</name>
</gene>
<dbReference type="EMBL" id="CALNXK010000013">
    <property type="protein sequence ID" value="CAH3045085.1"/>
    <property type="molecule type" value="Genomic_DNA"/>
</dbReference>
<proteinExistence type="inferred from homology"/>
<feature type="coiled-coil region" evidence="5">
    <location>
        <begin position="581"/>
        <end position="715"/>
    </location>
</feature>
<dbReference type="Gene3D" id="3.40.50.300">
    <property type="entry name" value="P-loop containing nucleotide triphosphate hydrolases"/>
    <property type="match status" value="1"/>
</dbReference>
<evidence type="ECO:0000256" key="1">
    <source>
        <dbReference type="ARBA" id="ARBA00022741"/>
    </source>
</evidence>
<dbReference type="InterPro" id="IPR015894">
    <property type="entry name" value="Guanylate-bd_N"/>
</dbReference>
<dbReference type="PROSITE" id="PS51715">
    <property type="entry name" value="G_GB1_RHD3"/>
    <property type="match status" value="1"/>
</dbReference>